<name>A0A168HYU2_MUCCL</name>
<gene>
    <name evidence="6" type="ORF">MUCCIDRAFT_114539</name>
</gene>
<dbReference type="Proteomes" id="UP000077051">
    <property type="component" value="Unassembled WGS sequence"/>
</dbReference>
<sequence>MASQFYWRAGSLLGASGIALGAYGAHGLSKVVGDNPTKIKNWATAAHFQIIHGVALLALASVPPSVRRIHPIAKPFILGGTLMFSGSMYLLTLDREKFRFLGPTTPLGGCLLILGWGALML</sequence>
<keyword evidence="2 5" id="KW-0812">Transmembrane</keyword>
<keyword evidence="3 5" id="KW-1133">Transmembrane helix</keyword>
<dbReference type="Pfam" id="PF04241">
    <property type="entry name" value="DUF423"/>
    <property type="match status" value="1"/>
</dbReference>
<reference evidence="6 7" key="1">
    <citation type="submission" date="2015-06" db="EMBL/GenBank/DDBJ databases">
        <title>Expansion of signal transduction pathways in fungi by whole-genome duplication.</title>
        <authorList>
            <consortium name="DOE Joint Genome Institute"/>
            <person name="Corrochano L.M."/>
            <person name="Kuo A."/>
            <person name="Marcet-Houben M."/>
            <person name="Polaino S."/>
            <person name="Salamov A."/>
            <person name="Villalobos J.M."/>
            <person name="Alvarez M.I."/>
            <person name="Avalos J."/>
            <person name="Benito E.P."/>
            <person name="Benoit I."/>
            <person name="Burger G."/>
            <person name="Camino L.P."/>
            <person name="Canovas D."/>
            <person name="Cerda-Olmedo E."/>
            <person name="Cheng J.-F."/>
            <person name="Dominguez A."/>
            <person name="Elias M."/>
            <person name="Eslava A.P."/>
            <person name="Glaser F."/>
            <person name="Grimwood J."/>
            <person name="Gutierrez G."/>
            <person name="Heitman J."/>
            <person name="Henrissat B."/>
            <person name="Iturriaga E.A."/>
            <person name="Lang B.F."/>
            <person name="Lavin J.L."/>
            <person name="Lee S."/>
            <person name="Li W."/>
            <person name="Lindquist E."/>
            <person name="Lopez-Garcia S."/>
            <person name="Luque E.M."/>
            <person name="Marcos A.T."/>
            <person name="Martin J."/>
            <person name="Mccluskey K."/>
            <person name="Medina H.R."/>
            <person name="Miralles-Duran A."/>
            <person name="Miyazaki A."/>
            <person name="Munoz-Torres E."/>
            <person name="Oguiza J.A."/>
            <person name="Ohm R."/>
            <person name="Olmedo M."/>
            <person name="Orejas M."/>
            <person name="Ortiz-Castellanos L."/>
            <person name="Pisabarro A.G."/>
            <person name="Rodriguez-Romero J."/>
            <person name="Ruiz-Herrera J."/>
            <person name="Ruiz-Vazquez R."/>
            <person name="Sanz C."/>
            <person name="Schackwitz W."/>
            <person name="Schmutz J."/>
            <person name="Shahriari M."/>
            <person name="Shelest E."/>
            <person name="Silva-Franco F."/>
            <person name="Soanes D."/>
            <person name="Syed K."/>
            <person name="Tagua V.G."/>
            <person name="Talbot N.J."/>
            <person name="Thon M."/>
            <person name="De Vries R.P."/>
            <person name="Wiebenga A."/>
            <person name="Yadav J.S."/>
            <person name="Braun E.L."/>
            <person name="Baker S."/>
            <person name="Garre V."/>
            <person name="Horwitz B."/>
            <person name="Torres-Martinez S."/>
            <person name="Idnurm A."/>
            <person name="Herrera-Estrella A."/>
            <person name="Gabaldon T."/>
            <person name="Grigoriev I.V."/>
        </authorList>
    </citation>
    <scope>NUCLEOTIDE SEQUENCE [LARGE SCALE GENOMIC DNA]</scope>
    <source>
        <strain evidence="6 7">CBS 277.49</strain>
    </source>
</reference>
<accession>A0A168HYU2</accession>
<evidence type="ECO:0000313" key="6">
    <source>
        <dbReference type="EMBL" id="OAC99353.1"/>
    </source>
</evidence>
<evidence type="ECO:0008006" key="8">
    <source>
        <dbReference type="Google" id="ProtNLM"/>
    </source>
</evidence>
<feature type="transmembrane region" description="Helical" evidence="5">
    <location>
        <begin position="72"/>
        <end position="92"/>
    </location>
</feature>
<keyword evidence="7" id="KW-1185">Reference proteome</keyword>
<comment type="caution">
    <text evidence="6">The sequence shown here is derived from an EMBL/GenBank/DDBJ whole genome shotgun (WGS) entry which is preliminary data.</text>
</comment>
<evidence type="ECO:0000256" key="4">
    <source>
        <dbReference type="ARBA" id="ARBA00023136"/>
    </source>
</evidence>
<evidence type="ECO:0000256" key="3">
    <source>
        <dbReference type="ARBA" id="ARBA00022989"/>
    </source>
</evidence>
<dbReference type="VEuPathDB" id="FungiDB:MUCCIDRAFT_114539"/>
<feature type="transmembrane region" description="Helical" evidence="5">
    <location>
        <begin position="98"/>
        <end position="119"/>
    </location>
</feature>
<dbReference type="PANTHER" id="PTHR43461:SF1">
    <property type="entry name" value="TRANSMEMBRANE PROTEIN 256"/>
    <property type="match status" value="1"/>
</dbReference>
<dbReference type="InterPro" id="IPR006696">
    <property type="entry name" value="DUF423"/>
</dbReference>
<dbReference type="EMBL" id="AMYB01000008">
    <property type="protein sequence ID" value="OAC99353.1"/>
    <property type="molecule type" value="Genomic_DNA"/>
</dbReference>
<organism evidence="6 7">
    <name type="scientific">Mucor lusitanicus CBS 277.49</name>
    <dbReference type="NCBI Taxonomy" id="747725"/>
    <lineage>
        <taxon>Eukaryota</taxon>
        <taxon>Fungi</taxon>
        <taxon>Fungi incertae sedis</taxon>
        <taxon>Mucoromycota</taxon>
        <taxon>Mucoromycotina</taxon>
        <taxon>Mucoromycetes</taxon>
        <taxon>Mucorales</taxon>
        <taxon>Mucorineae</taxon>
        <taxon>Mucoraceae</taxon>
        <taxon>Mucor</taxon>
    </lineage>
</organism>
<proteinExistence type="predicted"/>
<dbReference type="OrthoDB" id="269173at2759"/>
<dbReference type="PANTHER" id="PTHR43461">
    <property type="entry name" value="TRANSMEMBRANE PROTEIN 256"/>
    <property type="match status" value="1"/>
</dbReference>
<protein>
    <recommendedName>
        <fullName evidence="8">DUF423-domain-containing protein</fullName>
    </recommendedName>
</protein>
<evidence type="ECO:0000256" key="5">
    <source>
        <dbReference type="SAM" id="Phobius"/>
    </source>
</evidence>
<evidence type="ECO:0000313" key="7">
    <source>
        <dbReference type="Proteomes" id="UP000077051"/>
    </source>
</evidence>
<keyword evidence="4 5" id="KW-0472">Membrane</keyword>
<comment type="subcellular location">
    <subcellularLocation>
        <location evidence="1">Membrane</location>
        <topology evidence="1">Multi-pass membrane protein</topology>
    </subcellularLocation>
</comment>
<dbReference type="GO" id="GO:0016020">
    <property type="term" value="C:membrane"/>
    <property type="evidence" value="ECO:0007669"/>
    <property type="project" value="UniProtKB-SubCell"/>
</dbReference>
<evidence type="ECO:0000256" key="1">
    <source>
        <dbReference type="ARBA" id="ARBA00004141"/>
    </source>
</evidence>
<dbReference type="AlphaFoldDB" id="A0A168HYU2"/>
<evidence type="ECO:0000256" key="2">
    <source>
        <dbReference type="ARBA" id="ARBA00022692"/>
    </source>
</evidence>